<dbReference type="eggNOG" id="COG1538">
    <property type="taxonomic scope" value="Bacteria"/>
</dbReference>
<evidence type="ECO:0000256" key="2">
    <source>
        <dbReference type="ARBA" id="ARBA00007613"/>
    </source>
</evidence>
<reference evidence="8 9" key="1">
    <citation type="submission" date="2012-09" db="EMBL/GenBank/DDBJ databases">
        <title>Draft Genome Sequences of 6 Strains from Genus Thauera.</title>
        <authorList>
            <person name="Liu B."/>
            <person name="Shapleigh J.P."/>
            <person name="Frostegard A.H."/>
        </authorList>
    </citation>
    <scope>NUCLEOTIDE SEQUENCE [LARGE SCALE GENOMIC DNA]</scope>
    <source>
        <strain evidence="9">47Lol / DSM 12138</strain>
    </source>
</reference>
<dbReference type="GO" id="GO:0015288">
    <property type="term" value="F:porin activity"/>
    <property type="evidence" value="ECO:0007669"/>
    <property type="project" value="TreeGrafter"/>
</dbReference>
<dbReference type="STRING" id="1123367.GCA_000621305_01704"/>
<evidence type="ECO:0000313" key="9">
    <source>
        <dbReference type="Proteomes" id="UP000013232"/>
    </source>
</evidence>
<dbReference type="GO" id="GO:0009279">
    <property type="term" value="C:cell outer membrane"/>
    <property type="evidence" value="ECO:0007669"/>
    <property type="project" value="UniProtKB-SubCell"/>
</dbReference>
<dbReference type="PANTHER" id="PTHR30026">
    <property type="entry name" value="OUTER MEMBRANE PROTEIN TOLC"/>
    <property type="match status" value="1"/>
</dbReference>
<keyword evidence="7" id="KW-0998">Cell outer membrane</keyword>
<dbReference type="InterPro" id="IPR003423">
    <property type="entry name" value="OMP_efflux"/>
</dbReference>
<proteinExistence type="inferred from homology"/>
<evidence type="ECO:0000256" key="3">
    <source>
        <dbReference type="ARBA" id="ARBA00022448"/>
    </source>
</evidence>
<name>N6Y8Q6_THAL4</name>
<evidence type="ECO:0000256" key="4">
    <source>
        <dbReference type="ARBA" id="ARBA00022452"/>
    </source>
</evidence>
<keyword evidence="5" id="KW-0812">Transmembrane</keyword>
<gene>
    <name evidence="8" type="ORF">C666_00755</name>
</gene>
<accession>N6Y8Q6</accession>
<dbReference type="AlphaFoldDB" id="N6Y8Q6"/>
<dbReference type="InterPro" id="IPR051906">
    <property type="entry name" value="TolC-like"/>
</dbReference>
<comment type="similarity">
    <text evidence="2">Belongs to the outer membrane factor (OMF) (TC 1.B.17) family.</text>
</comment>
<evidence type="ECO:0000256" key="1">
    <source>
        <dbReference type="ARBA" id="ARBA00004442"/>
    </source>
</evidence>
<dbReference type="Proteomes" id="UP000013232">
    <property type="component" value="Unassembled WGS sequence"/>
</dbReference>
<dbReference type="SUPFAM" id="SSF56954">
    <property type="entry name" value="Outer membrane efflux proteins (OEP)"/>
    <property type="match status" value="1"/>
</dbReference>
<keyword evidence="9" id="KW-1185">Reference proteome</keyword>
<comment type="subcellular location">
    <subcellularLocation>
        <location evidence="1">Cell outer membrane</location>
    </subcellularLocation>
</comment>
<keyword evidence="3" id="KW-0813">Transport</keyword>
<keyword evidence="4" id="KW-1134">Transmembrane beta strand</keyword>
<evidence type="ECO:0000313" key="8">
    <source>
        <dbReference type="EMBL" id="ENO90711.1"/>
    </source>
</evidence>
<protein>
    <submittedName>
        <fullName evidence="8">Putative outer membrane efflux protein</fullName>
    </submittedName>
</protein>
<dbReference type="GO" id="GO:0015562">
    <property type="term" value="F:efflux transmembrane transporter activity"/>
    <property type="evidence" value="ECO:0007669"/>
    <property type="project" value="InterPro"/>
</dbReference>
<sequence>MISAAVLAALPSLSVAQVPEQLRDAARQAVTSNPEVQARWNAFKASEAEQDAVRGGYLPEVDVAAGIGRERLKRPGEDAETYSRRGAVLSLKQMVYDGFFTRNQVKHFGHARLVRYHELVDASEGAALESVRAYADVLRYRELVALAKQNYVEHKRVHDQIAERTHAGVGRRVDLEQATGRLALAESNLLTEVSNLHDVSTRYLRIVGVEPDETLSALPEVLGRDKLPVSVQEALRTAFTINPALYAAVENVRAGQAMVDVRRAANHPRLDLRAHQALDRNLDGVRGNTREGVVELVFTYNLYRGGSDQARIRQAAEELNTSKDLREKACRDLRQTLSIAYNDSRRLQEQLIYLDRHQLSIEKAREAYRAQFDIGQRTLLDLLDSENEYFQARRAYVNARYDLSVAQARTLNGMGSLMSTLGIARGDMPTPAELGAEDETIDPASICPPDAPLPLEIDKEALFQAALREAGER</sequence>
<organism evidence="8 9">
    <name type="scientific">Thauera linaloolentis (strain DSM 12138 / JCM 21573 / CCUG 41526 / CIP 105981 / IAM 15112 / NBRC 102519 / 47Lol)</name>
    <dbReference type="NCBI Taxonomy" id="1123367"/>
    <lineage>
        <taxon>Bacteria</taxon>
        <taxon>Pseudomonadati</taxon>
        <taxon>Pseudomonadota</taxon>
        <taxon>Betaproteobacteria</taxon>
        <taxon>Rhodocyclales</taxon>
        <taxon>Zoogloeaceae</taxon>
        <taxon>Thauera</taxon>
    </lineage>
</organism>
<dbReference type="PANTHER" id="PTHR30026:SF22">
    <property type="entry name" value="OUTER MEMBRANE EFFLUX PROTEIN"/>
    <property type="match status" value="1"/>
</dbReference>
<evidence type="ECO:0000256" key="5">
    <source>
        <dbReference type="ARBA" id="ARBA00022692"/>
    </source>
</evidence>
<evidence type="ECO:0000256" key="6">
    <source>
        <dbReference type="ARBA" id="ARBA00023136"/>
    </source>
</evidence>
<dbReference type="GO" id="GO:1990281">
    <property type="term" value="C:efflux pump complex"/>
    <property type="evidence" value="ECO:0007669"/>
    <property type="project" value="TreeGrafter"/>
</dbReference>
<keyword evidence="6" id="KW-0472">Membrane</keyword>
<evidence type="ECO:0000256" key="7">
    <source>
        <dbReference type="ARBA" id="ARBA00023237"/>
    </source>
</evidence>
<dbReference type="Gene3D" id="1.20.1600.10">
    <property type="entry name" value="Outer membrane efflux proteins (OEP)"/>
    <property type="match status" value="1"/>
</dbReference>
<comment type="caution">
    <text evidence="8">The sequence shown here is derived from an EMBL/GenBank/DDBJ whole genome shotgun (WGS) entry which is preliminary data.</text>
</comment>
<dbReference type="EMBL" id="AMXE01000001">
    <property type="protein sequence ID" value="ENO90711.1"/>
    <property type="molecule type" value="Genomic_DNA"/>
</dbReference>
<dbReference type="NCBIfam" id="TIGR01844">
    <property type="entry name" value="type_I_sec_TolC"/>
    <property type="match status" value="1"/>
</dbReference>
<dbReference type="InterPro" id="IPR010130">
    <property type="entry name" value="T1SS_OMP_TolC"/>
</dbReference>
<dbReference type="Pfam" id="PF02321">
    <property type="entry name" value="OEP"/>
    <property type="match status" value="2"/>
</dbReference>